<dbReference type="Proteomes" id="UP000790709">
    <property type="component" value="Unassembled WGS sequence"/>
</dbReference>
<keyword evidence="2" id="KW-1185">Reference proteome</keyword>
<evidence type="ECO:0000313" key="2">
    <source>
        <dbReference type="Proteomes" id="UP000790709"/>
    </source>
</evidence>
<protein>
    <submittedName>
        <fullName evidence="1">Ribonuclease H-like protein</fullName>
    </submittedName>
</protein>
<accession>A0ACB8BBM5</accession>
<proteinExistence type="predicted"/>
<evidence type="ECO:0000313" key="1">
    <source>
        <dbReference type="EMBL" id="KAH7922884.1"/>
    </source>
</evidence>
<gene>
    <name evidence="1" type="ORF">BV22DRAFT_625634</name>
</gene>
<dbReference type="EMBL" id="MU266469">
    <property type="protein sequence ID" value="KAH7922884.1"/>
    <property type="molecule type" value="Genomic_DNA"/>
</dbReference>
<name>A0ACB8BBM5_9AGAM</name>
<comment type="caution">
    <text evidence="1">The sequence shown here is derived from an EMBL/GenBank/DDBJ whole genome shotgun (WGS) entry which is preliminary data.</text>
</comment>
<organism evidence="1 2">
    <name type="scientific">Leucogyrophana mollusca</name>
    <dbReference type="NCBI Taxonomy" id="85980"/>
    <lineage>
        <taxon>Eukaryota</taxon>
        <taxon>Fungi</taxon>
        <taxon>Dikarya</taxon>
        <taxon>Basidiomycota</taxon>
        <taxon>Agaricomycotina</taxon>
        <taxon>Agaricomycetes</taxon>
        <taxon>Agaricomycetidae</taxon>
        <taxon>Boletales</taxon>
        <taxon>Boletales incertae sedis</taxon>
        <taxon>Leucogyrophana</taxon>
    </lineage>
</organism>
<sequence>MCPLLMALSFFSPITIASRGPIFKRTISSFLMSKTHLELEEPRKQGIFGRKMVFCPLHQANESVDGLIVTCPTCLRLFARCCPECGNSDRTYLLVHTDGSCIQNKEPAMAGIGVAVGLHGSDAQWAMPVDDIADPGGARTNQRAELLAALEGVRRLSDLGDAGTGQTHQCIGRLGSTVDSPAISWVIATDSLYVVTGITKSMPVWKVRRFPDCTQSGPLITKQTNGWITKTGSAPVNLDLFQKLDEQIIWSEGQHNVEIGFWHVKNKYNKLADSLAKGAARTASPSE</sequence>
<reference evidence="1" key="1">
    <citation type="journal article" date="2021" name="New Phytol.">
        <title>Evolutionary innovations through gain and loss of genes in the ectomycorrhizal Boletales.</title>
        <authorList>
            <person name="Wu G."/>
            <person name="Miyauchi S."/>
            <person name="Morin E."/>
            <person name="Kuo A."/>
            <person name="Drula E."/>
            <person name="Varga T."/>
            <person name="Kohler A."/>
            <person name="Feng B."/>
            <person name="Cao Y."/>
            <person name="Lipzen A."/>
            <person name="Daum C."/>
            <person name="Hundley H."/>
            <person name="Pangilinan J."/>
            <person name="Johnson J."/>
            <person name="Barry K."/>
            <person name="LaButti K."/>
            <person name="Ng V."/>
            <person name="Ahrendt S."/>
            <person name="Min B."/>
            <person name="Choi I.G."/>
            <person name="Park H."/>
            <person name="Plett J.M."/>
            <person name="Magnuson J."/>
            <person name="Spatafora J.W."/>
            <person name="Nagy L.G."/>
            <person name="Henrissat B."/>
            <person name="Grigoriev I.V."/>
            <person name="Yang Z.L."/>
            <person name="Xu J."/>
            <person name="Martin F.M."/>
        </authorList>
    </citation>
    <scope>NUCLEOTIDE SEQUENCE</scope>
    <source>
        <strain evidence="1">KUC20120723A-06</strain>
    </source>
</reference>